<dbReference type="NCBIfam" id="TIGR02605">
    <property type="entry name" value="CxxC_CxxC_SSSS"/>
    <property type="match status" value="1"/>
</dbReference>
<accession>A0A143PEH6</accession>
<dbReference type="EMBL" id="CP068073">
    <property type="protein sequence ID" value="QQS82058.1"/>
    <property type="molecule type" value="Genomic_DNA"/>
</dbReference>
<dbReference type="GeneID" id="93725581"/>
<name>A0A143PEH6_9STAP</name>
<dbReference type="InterPro" id="IPR013429">
    <property type="entry name" value="Regulatory_FmdB_Zinc_ribbon"/>
</dbReference>
<reference evidence="3 6" key="2">
    <citation type="submission" date="2021-01" db="EMBL/GenBank/DDBJ databases">
        <title>FDA dAtabase for Regulatory Grade micrObial Sequences (FDA-ARGOS): Supporting development and validation of Infectious Disease Dx tests.</title>
        <authorList>
            <person name="Sproer C."/>
            <person name="Gronow S."/>
            <person name="Severitt S."/>
            <person name="Schroder I."/>
            <person name="Tallon L."/>
            <person name="Sadzewicz L."/>
            <person name="Zhao X."/>
            <person name="Boylan J."/>
            <person name="Ott S."/>
            <person name="Bowen H."/>
            <person name="Vavikolanu K."/>
            <person name="Mehta A."/>
            <person name="Aluvathingal J."/>
            <person name="Nadendla S."/>
            <person name="Lowell S."/>
            <person name="Myers T."/>
            <person name="Yan Y."/>
            <person name="Sichtig H."/>
        </authorList>
    </citation>
    <scope>NUCLEOTIDE SEQUENCE [LARGE SCALE GENOMIC DNA]</scope>
    <source>
        <strain evidence="3 6">FDAARGOS_1148</strain>
    </source>
</reference>
<dbReference type="OrthoDB" id="9813321at2"/>
<dbReference type="Proteomes" id="UP000293854">
    <property type="component" value="Unassembled WGS sequence"/>
</dbReference>
<proteinExistence type="predicted"/>
<evidence type="ECO:0000313" key="6">
    <source>
        <dbReference type="Proteomes" id="UP000595942"/>
    </source>
</evidence>
<dbReference type="AlphaFoldDB" id="A0A143PEH6"/>
<evidence type="ECO:0000313" key="5">
    <source>
        <dbReference type="Proteomes" id="UP000293854"/>
    </source>
</evidence>
<feature type="region of interest" description="Disordered" evidence="1">
    <location>
        <begin position="59"/>
        <end position="85"/>
    </location>
</feature>
<organism evidence="4 5">
    <name type="scientific">Staphylococcus condimenti</name>
    <dbReference type="NCBI Taxonomy" id="70255"/>
    <lineage>
        <taxon>Bacteria</taxon>
        <taxon>Bacillati</taxon>
        <taxon>Bacillota</taxon>
        <taxon>Bacilli</taxon>
        <taxon>Bacillales</taxon>
        <taxon>Staphylococcaceae</taxon>
        <taxon>Staphylococcus</taxon>
    </lineage>
</organism>
<dbReference type="KEGG" id="scv:A4G25_09495"/>
<dbReference type="EMBL" id="RQTE01000087">
    <property type="protein sequence ID" value="RZI02766.1"/>
    <property type="molecule type" value="Genomic_DNA"/>
</dbReference>
<feature type="compositionally biased region" description="Basic and acidic residues" evidence="1">
    <location>
        <begin position="59"/>
        <end position="70"/>
    </location>
</feature>
<feature type="domain" description="Putative regulatory protein FmdB zinc ribbon" evidence="2">
    <location>
        <begin position="1"/>
        <end position="41"/>
    </location>
</feature>
<sequence>MPNYTYACPSHGEFTLNQSMNENHDSAVCPNCKATSNRVFVPFQTYKLDSKLKKKIESGKEPKVVKREKLPLQQKNNQNPRPWMV</sequence>
<evidence type="ECO:0000259" key="2">
    <source>
        <dbReference type="SMART" id="SM00834"/>
    </source>
</evidence>
<keyword evidence="6" id="KW-1185">Reference proteome</keyword>
<reference evidence="4 5" key="1">
    <citation type="submission" date="2018-11" db="EMBL/GenBank/DDBJ databases">
        <title>Genomic profiling of Staphylococcus species from a Poultry farm system in KwaZulu-Natal, South Africa.</title>
        <authorList>
            <person name="Amoako D.G."/>
            <person name="Somboro A.M."/>
            <person name="Abia A.L.K."/>
            <person name="Bester L.A."/>
            <person name="Essack S.Y."/>
        </authorList>
    </citation>
    <scope>NUCLEOTIDE SEQUENCE [LARGE SCALE GENOMIC DNA]</scope>
    <source>
        <strain evidence="4 5">SA11</strain>
    </source>
</reference>
<dbReference type="RefSeq" id="WP_047132580.1">
    <property type="nucleotide sequence ID" value="NZ_CP018776.1"/>
</dbReference>
<evidence type="ECO:0000256" key="1">
    <source>
        <dbReference type="SAM" id="MobiDB-lite"/>
    </source>
</evidence>
<protein>
    <submittedName>
        <fullName evidence="4">Zinc ribbon domain-containing protein</fullName>
    </submittedName>
</protein>
<dbReference type="Proteomes" id="UP000595942">
    <property type="component" value="Chromosome"/>
</dbReference>
<feature type="compositionally biased region" description="Polar residues" evidence="1">
    <location>
        <begin position="73"/>
        <end position="85"/>
    </location>
</feature>
<gene>
    <name evidence="4" type="ORF">EIG99_05335</name>
    <name evidence="3" type="ORF">I6J05_09010</name>
</gene>
<dbReference type="SMART" id="SM00834">
    <property type="entry name" value="CxxC_CXXC_SSSS"/>
    <property type="match status" value="1"/>
</dbReference>
<evidence type="ECO:0000313" key="3">
    <source>
        <dbReference type="EMBL" id="QQS82058.1"/>
    </source>
</evidence>
<evidence type="ECO:0000313" key="4">
    <source>
        <dbReference type="EMBL" id="RZI02766.1"/>
    </source>
</evidence>
<dbReference type="Pfam" id="PF09723">
    <property type="entry name" value="Zn_ribbon_8"/>
    <property type="match status" value="1"/>
</dbReference>